<gene>
    <name evidence="2" type="primary">RvY_06271-1</name>
    <name evidence="2" type="synonym">RvY_06271.1</name>
    <name evidence="2" type="ORF">RvY_06271</name>
</gene>
<comment type="caution">
    <text evidence="2">The sequence shown here is derived from an EMBL/GenBank/DDBJ whole genome shotgun (WGS) entry which is preliminary data.</text>
</comment>
<protein>
    <submittedName>
        <fullName evidence="2">Uncharacterized protein</fullName>
    </submittedName>
</protein>
<dbReference type="OrthoDB" id="10334874at2759"/>
<dbReference type="AlphaFoldDB" id="A0A1D1UXZ6"/>
<reference evidence="2 3" key="1">
    <citation type="journal article" date="2016" name="Nat. Commun.">
        <title>Extremotolerant tardigrade genome and improved radiotolerance of human cultured cells by tardigrade-unique protein.</title>
        <authorList>
            <person name="Hashimoto T."/>
            <person name="Horikawa D.D."/>
            <person name="Saito Y."/>
            <person name="Kuwahara H."/>
            <person name="Kozuka-Hata H."/>
            <person name="Shin-I T."/>
            <person name="Minakuchi Y."/>
            <person name="Ohishi K."/>
            <person name="Motoyama A."/>
            <person name="Aizu T."/>
            <person name="Enomoto A."/>
            <person name="Kondo K."/>
            <person name="Tanaka S."/>
            <person name="Hara Y."/>
            <person name="Koshikawa S."/>
            <person name="Sagara H."/>
            <person name="Miura T."/>
            <person name="Yokobori S."/>
            <person name="Miyagawa K."/>
            <person name="Suzuki Y."/>
            <person name="Kubo T."/>
            <person name="Oyama M."/>
            <person name="Kohara Y."/>
            <person name="Fujiyama A."/>
            <person name="Arakawa K."/>
            <person name="Katayama T."/>
            <person name="Toyoda A."/>
            <person name="Kunieda T."/>
        </authorList>
    </citation>
    <scope>NUCLEOTIDE SEQUENCE [LARGE SCALE GENOMIC DNA]</scope>
    <source>
        <strain evidence="2 3">YOKOZUNA-1</strain>
    </source>
</reference>
<evidence type="ECO:0000256" key="1">
    <source>
        <dbReference type="SAM" id="SignalP"/>
    </source>
</evidence>
<feature type="chain" id="PRO_5008897766" evidence="1">
    <location>
        <begin position="32"/>
        <end position="305"/>
    </location>
</feature>
<organism evidence="2 3">
    <name type="scientific">Ramazzottius varieornatus</name>
    <name type="common">Water bear</name>
    <name type="synonym">Tardigrade</name>
    <dbReference type="NCBI Taxonomy" id="947166"/>
    <lineage>
        <taxon>Eukaryota</taxon>
        <taxon>Metazoa</taxon>
        <taxon>Ecdysozoa</taxon>
        <taxon>Tardigrada</taxon>
        <taxon>Eutardigrada</taxon>
        <taxon>Parachela</taxon>
        <taxon>Hypsibioidea</taxon>
        <taxon>Ramazzottiidae</taxon>
        <taxon>Ramazzottius</taxon>
    </lineage>
</organism>
<keyword evidence="1" id="KW-0732">Signal</keyword>
<feature type="signal peptide" evidence="1">
    <location>
        <begin position="1"/>
        <end position="31"/>
    </location>
</feature>
<accession>A0A1D1UXZ6</accession>
<dbReference type="Proteomes" id="UP000186922">
    <property type="component" value="Unassembled WGS sequence"/>
</dbReference>
<keyword evidence="3" id="KW-1185">Reference proteome</keyword>
<dbReference type="EMBL" id="BDGG01000002">
    <property type="protein sequence ID" value="GAU94509.1"/>
    <property type="molecule type" value="Genomic_DNA"/>
</dbReference>
<sequence>MAHQPSGFSRLRWKRSHLDCFLSSVLFLLLADYVDNAANRYYGVFTVYGTGDTILQTFHAHLGPLDGNRRWHVECLDGEAMVGIGDLVDDFQKMAQVWCKFMFPNKPPTNGLYPYYPNCFVRNYTTQYHCYMAKDHDVSINTFITGIYDDDFQFWTFRLGQDNSQPYKCCKTPLGYYIDYFSCYYMPTKDIYGEYYDHTSMFLVFCATDHVMTGLGKKINAWGRDYHVDWIQCCRVGVGIPPRIYRPPQHTYTYDSYANHSYPNKPSGQYAAQYQGRNLGAQMMPRGFLGSERKDHHHNQLSAVS</sequence>
<proteinExistence type="predicted"/>
<evidence type="ECO:0000313" key="3">
    <source>
        <dbReference type="Proteomes" id="UP000186922"/>
    </source>
</evidence>
<name>A0A1D1UXZ6_RAMVA</name>
<evidence type="ECO:0000313" key="2">
    <source>
        <dbReference type="EMBL" id="GAU94509.1"/>
    </source>
</evidence>